<dbReference type="GO" id="GO:0005524">
    <property type="term" value="F:ATP binding"/>
    <property type="evidence" value="ECO:0007669"/>
    <property type="project" value="UniProtKB-UniRule"/>
</dbReference>
<reference evidence="27 28" key="1">
    <citation type="journal article" date="2021" name="Nat. Commun.">
        <title>Incipient diploidization of the medicinal plant Perilla within 10,000 years.</title>
        <authorList>
            <person name="Zhang Y."/>
            <person name="Shen Q."/>
            <person name="Leng L."/>
            <person name="Zhang D."/>
            <person name="Chen S."/>
            <person name="Shi Y."/>
            <person name="Ning Z."/>
            <person name="Chen S."/>
        </authorList>
    </citation>
    <scope>NUCLEOTIDE SEQUENCE [LARGE SCALE GENOMIC DNA]</scope>
    <source>
        <strain evidence="28">cv. PC099</strain>
    </source>
</reference>
<organism evidence="27 28">
    <name type="scientific">Perilla frutescens var. hirtella</name>
    <name type="common">Perilla citriodora</name>
    <name type="synonym">Perilla setoyensis</name>
    <dbReference type="NCBI Taxonomy" id="608512"/>
    <lineage>
        <taxon>Eukaryota</taxon>
        <taxon>Viridiplantae</taxon>
        <taxon>Streptophyta</taxon>
        <taxon>Embryophyta</taxon>
        <taxon>Tracheophyta</taxon>
        <taxon>Spermatophyta</taxon>
        <taxon>Magnoliopsida</taxon>
        <taxon>eudicotyledons</taxon>
        <taxon>Gunneridae</taxon>
        <taxon>Pentapetalae</taxon>
        <taxon>asterids</taxon>
        <taxon>lamiids</taxon>
        <taxon>Lamiales</taxon>
        <taxon>Lamiaceae</taxon>
        <taxon>Nepetoideae</taxon>
        <taxon>Elsholtzieae</taxon>
        <taxon>Perilla</taxon>
    </lineage>
</organism>
<evidence type="ECO:0000259" key="26">
    <source>
        <dbReference type="PROSITE" id="PS50011"/>
    </source>
</evidence>
<feature type="domain" description="Protein kinase" evidence="26">
    <location>
        <begin position="786"/>
        <end position="1066"/>
    </location>
</feature>
<comment type="subcellular location">
    <subcellularLocation>
        <location evidence="1">Cell membrane</location>
        <topology evidence="1">Single-pass membrane protein</topology>
    </subcellularLocation>
    <subcellularLocation>
        <location evidence="2">Membrane</location>
        <topology evidence="2">Single-pass type I membrane protein</topology>
    </subcellularLocation>
</comment>
<dbReference type="Pfam" id="PF07714">
    <property type="entry name" value="PK_Tyr_Ser-Thr"/>
    <property type="match status" value="1"/>
</dbReference>
<keyword evidence="19" id="KW-0675">Receptor</keyword>
<evidence type="ECO:0000256" key="23">
    <source>
        <dbReference type="PROSITE-ProRule" id="PRU10141"/>
    </source>
</evidence>
<keyword evidence="18" id="KW-1015">Disulfide bond</keyword>
<evidence type="ECO:0000256" key="16">
    <source>
        <dbReference type="ARBA" id="ARBA00022989"/>
    </source>
</evidence>
<evidence type="ECO:0000256" key="25">
    <source>
        <dbReference type="SAM" id="SignalP"/>
    </source>
</evidence>
<feature type="binding site" evidence="23">
    <location>
        <position position="825"/>
    </location>
    <ligand>
        <name>ATP</name>
        <dbReference type="ChEBI" id="CHEBI:30616"/>
    </ligand>
</feature>
<dbReference type="FunFam" id="3.30.200.20:FF:000661">
    <property type="entry name" value="Serine-threonine protein kinase plant-type"/>
    <property type="match status" value="1"/>
</dbReference>
<dbReference type="FunFam" id="3.80.10.10:FF:000317">
    <property type="entry name" value="Inactive leucine-rich repeat receptor-like protein kinase"/>
    <property type="match status" value="1"/>
</dbReference>
<keyword evidence="20" id="KW-0325">Glycoprotein</keyword>
<evidence type="ECO:0000256" key="2">
    <source>
        <dbReference type="ARBA" id="ARBA00004479"/>
    </source>
</evidence>
<evidence type="ECO:0000256" key="10">
    <source>
        <dbReference type="ARBA" id="ARBA00022729"/>
    </source>
</evidence>
<dbReference type="InterPro" id="IPR001611">
    <property type="entry name" value="Leu-rich_rpt"/>
</dbReference>
<keyword evidence="17 24" id="KW-0472">Membrane</keyword>
<dbReference type="PROSITE" id="PS50011">
    <property type="entry name" value="PROTEIN_KINASE_DOM"/>
    <property type="match status" value="1"/>
</dbReference>
<dbReference type="Proteomes" id="UP001190926">
    <property type="component" value="Unassembled WGS sequence"/>
</dbReference>
<gene>
    <name evidence="27" type="ORF">C2S53_020711</name>
</gene>
<comment type="catalytic activity">
    <reaction evidence="22">
        <text>L-seryl-[protein] + ATP = O-phospho-L-seryl-[protein] + ADP + H(+)</text>
        <dbReference type="Rhea" id="RHEA:17989"/>
        <dbReference type="Rhea" id="RHEA-COMP:9863"/>
        <dbReference type="Rhea" id="RHEA-COMP:11604"/>
        <dbReference type="ChEBI" id="CHEBI:15378"/>
        <dbReference type="ChEBI" id="CHEBI:29999"/>
        <dbReference type="ChEBI" id="CHEBI:30616"/>
        <dbReference type="ChEBI" id="CHEBI:83421"/>
        <dbReference type="ChEBI" id="CHEBI:456216"/>
        <dbReference type="EC" id="2.7.11.1"/>
    </reaction>
</comment>
<dbReference type="GO" id="GO:0006952">
    <property type="term" value="P:defense response"/>
    <property type="evidence" value="ECO:0007669"/>
    <property type="project" value="UniProtKB-ARBA"/>
</dbReference>
<evidence type="ECO:0000256" key="6">
    <source>
        <dbReference type="ARBA" id="ARBA00022553"/>
    </source>
</evidence>
<evidence type="ECO:0000256" key="7">
    <source>
        <dbReference type="ARBA" id="ARBA00022614"/>
    </source>
</evidence>
<dbReference type="GO" id="GO:0051707">
    <property type="term" value="P:response to other organism"/>
    <property type="evidence" value="ECO:0007669"/>
    <property type="project" value="UniProtKB-ARBA"/>
</dbReference>
<name>A0AAD4NY15_PERFH</name>
<keyword evidence="7" id="KW-0433">Leucine-rich repeat</keyword>
<dbReference type="GO" id="GO:0010082">
    <property type="term" value="P:regulation of root meristem growth"/>
    <property type="evidence" value="ECO:0007669"/>
    <property type="project" value="UniProtKB-ARBA"/>
</dbReference>
<dbReference type="SUPFAM" id="SSF52047">
    <property type="entry name" value="RNI-like"/>
    <property type="match status" value="2"/>
</dbReference>
<evidence type="ECO:0000313" key="27">
    <source>
        <dbReference type="EMBL" id="KAH6819893.1"/>
    </source>
</evidence>
<evidence type="ECO:0000256" key="21">
    <source>
        <dbReference type="ARBA" id="ARBA00047899"/>
    </source>
</evidence>
<evidence type="ECO:0000256" key="12">
    <source>
        <dbReference type="ARBA" id="ARBA00022741"/>
    </source>
</evidence>
<keyword evidence="28" id="KW-1185">Reference proteome</keyword>
<dbReference type="Gene3D" id="3.80.10.10">
    <property type="entry name" value="Ribonuclease Inhibitor"/>
    <property type="match status" value="4"/>
</dbReference>
<evidence type="ECO:0000313" key="28">
    <source>
        <dbReference type="Proteomes" id="UP001190926"/>
    </source>
</evidence>
<dbReference type="InterPro" id="IPR001245">
    <property type="entry name" value="Ser-Thr/Tyr_kinase_cat_dom"/>
</dbReference>
<dbReference type="InterPro" id="IPR011009">
    <property type="entry name" value="Kinase-like_dom_sf"/>
</dbReference>
<dbReference type="InterPro" id="IPR013210">
    <property type="entry name" value="LRR_N_plant-typ"/>
</dbReference>
<keyword evidence="9 24" id="KW-0812">Transmembrane</keyword>
<keyword evidence="14 23" id="KW-0067">ATP-binding</keyword>
<feature type="transmembrane region" description="Helical" evidence="24">
    <location>
        <begin position="727"/>
        <end position="751"/>
    </location>
</feature>
<evidence type="ECO:0000256" key="22">
    <source>
        <dbReference type="ARBA" id="ARBA00048679"/>
    </source>
</evidence>
<keyword evidence="4" id="KW-1003">Cell membrane</keyword>
<evidence type="ECO:0000256" key="8">
    <source>
        <dbReference type="ARBA" id="ARBA00022679"/>
    </source>
</evidence>
<sequence>MEKSWYCHLFLYALLILVVITCKIPCLAKTNSSLATDESALLSLKAHITSDPYHILTTNWSSTNSSTTSDVICSWIGVTCGLRHRRVTALNLSNMGVSGTIPPQLGNLSFLVSLVLDHNLFSGTLPQELSLLRRLKLISLRYNNLVGEIPSWLGLLPKLEHISLGRNSFTGLIPKSLSNISNLQYLSFSNNSLHGEIPQELGSLHNLQILAIQGNHLSGAIPSAIFNMSSLRSLAFTSNELSGSLPIDLCHNLPFLQGLYLARNQLNGQIPSNLSHCKELRILLLAFNKFNGGIPKEIGRLQQLEELNMVVNGLSGKIPAEVFNISTLRELELTDNHLSGGLPTIMCHQFHVLEFLYLTINSLSGSIPDSISNCSNLKWISLASNDFIGFIPHALGNLRLLEYLTLGRNNLRSESSSELSFITSLTNCTSLILLSVSENPLDGIIPTSIGNLSSSLQIIELGNCNIRGSLPAGIGNLTNLVKLTLYQNDLSGKIPLPVKHLHKLQGIYLFDNKMRGSIVEGLCELPRLVVISLSQNQFSGSVPQCLGNITSLRDLSLDSNKLSSSIPSSLWNLKDLLTLDLSSNSLTGSLPLEIGNLEATIYINVSRNRLSGSIPNTIGNLKKLINFSLAHNNLHGPFPESVGSMISLVTLDFSNNNLSGSIPKSLEKLQYLLYFNVSFNALSGEIPTGGTFINFTMESFMGNKALCGIPRFHVSLCQAHKSNKKKIAFSLFILCGLVVSITLACLAFIFIKYRKKRKTTSIMGELVSTAPQRISYYEILQATQQLNECNLLGIGSFGRVYKGVLTDGITVAVKVFNLQIEAAFKSFDVECEVLRNIRHRNLTKVISSCSNEEFKALVLEYMPNGSLEKWLYSHNYFLDVMQKLKIMIDVASGLEYLHHGYSTPTAHCDLKPSNVLLDEEMTAHISDFGIAKLLGDGESTVVTNTLATLGYIAPEYGLEGLVSTRCDVYSYGVMLMETFTRKKPSDDMFAGDLSLKRWVESLLPQSPLHVIDANLLMNLDEKKLEKNVQCTSLVLELALKCCAESPRDRINMIEVVAELKKIKIRFS</sequence>
<dbReference type="InterPro" id="IPR003591">
    <property type="entry name" value="Leu-rich_rpt_typical-subtyp"/>
</dbReference>
<dbReference type="Gene3D" id="3.30.200.20">
    <property type="entry name" value="Phosphorylase Kinase, domain 1"/>
    <property type="match status" value="1"/>
</dbReference>
<dbReference type="InterPro" id="IPR051809">
    <property type="entry name" value="Plant_receptor-like_S/T_kinase"/>
</dbReference>
<keyword evidence="8" id="KW-0808">Transferase</keyword>
<dbReference type="GO" id="GO:0010074">
    <property type="term" value="P:maintenance of meristem identity"/>
    <property type="evidence" value="ECO:0007669"/>
    <property type="project" value="UniProtKB-ARBA"/>
</dbReference>
<dbReference type="InterPro" id="IPR000719">
    <property type="entry name" value="Prot_kinase_dom"/>
</dbReference>
<dbReference type="Gene3D" id="1.10.510.10">
    <property type="entry name" value="Transferase(Phosphotransferase) domain 1"/>
    <property type="match status" value="1"/>
</dbReference>
<dbReference type="Pfam" id="PF08263">
    <property type="entry name" value="LRRNT_2"/>
    <property type="match status" value="1"/>
</dbReference>
<dbReference type="Pfam" id="PF00560">
    <property type="entry name" value="LRR_1"/>
    <property type="match status" value="6"/>
</dbReference>
<dbReference type="EMBL" id="SDAM02005628">
    <property type="protein sequence ID" value="KAH6819893.1"/>
    <property type="molecule type" value="Genomic_DNA"/>
</dbReference>
<evidence type="ECO:0000256" key="4">
    <source>
        <dbReference type="ARBA" id="ARBA00022475"/>
    </source>
</evidence>
<dbReference type="InterPro" id="IPR017441">
    <property type="entry name" value="Protein_kinase_ATP_BS"/>
</dbReference>
<dbReference type="SUPFAM" id="SSF56112">
    <property type="entry name" value="Protein kinase-like (PK-like)"/>
    <property type="match status" value="1"/>
</dbReference>
<dbReference type="FunFam" id="1.10.510.10:FF:000358">
    <property type="entry name" value="Putative leucine-rich repeat receptor-like serine/threonine-protein kinase"/>
    <property type="match status" value="1"/>
</dbReference>
<keyword evidence="13" id="KW-0418">Kinase</keyword>
<keyword evidence="15" id="KW-0832">Ubl conjugation</keyword>
<dbReference type="FunFam" id="3.80.10.10:FF:000095">
    <property type="entry name" value="LRR receptor-like serine/threonine-protein kinase GSO1"/>
    <property type="match status" value="1"/>
</dbReference>
<keyword evidence="6" id="KW-0597">Phosphoprotein</keyword>
<comment type="caution">
    <text evidence="27">The sequence shown here is derived from an EMBL/GenBank/DDBJ whole genome shotgun (WGS) entry which is preliminary data.</text>
</comment>
<dbReference type="FunFam" id="3.80.10.10:FF:000129">
    <property type="entry name" value="Leucine-rich repeat receptor-like kinase"/>
    <property type="match status" value="1"/>
</dbReference>
<evidence type="ECO:0000256" key="1">
    <source>
        <dbReference type="ARBA" id="ARBA00004162"/>
    </source>
</evidence>
<dbReference type="GO" id="GO:0005886">
    <property type="term" value="C:plasma membrane"/>
    <property type="evidence" value="ECO:0007669"/>
    <property type="project" value="UniProtKB-SubCell"/>
</dbReference>
<dbReference type="Pfam" id="PF23598">
    <property type="entry name" value="LRR_14"/>
    <property type="match status" value="1"/>
</dbReference>
<keyword evidence="10 25" id="KW-0732">Signal</keyword>
<comment type="catalytic activity">
    <reaction evidence="21">
        <text>L-threonyl-[protein] + ATP = O-phospho-L-threonyl-[protein] + ADP + H(+)</text>
        <dbReference type="Rhea" id="RHEA:46608"/>
        <dbReference type="Rhea" id="RHEA-COMP:11060"/>
        <dbReference type="Rhea" id="RHEA-COMP:11605"/>
        <dbReference type="ChEBI" id="CHEBI:15378"/>
        <dbReference type="ChEBI" id="CHEBI:30013"/>
        <dbReference type="ChEBI" id="CHEBI:30616"/>
        <dbReference type="ChEBI" id="CHEBI:61977"/>
        <dbReference type="ChEBI" id="CHEBI:456216"/>
        <dbReference type="EC" id="2.7.11.1"/>
    </reaction>
</comment>
<dbReference type="PANTHER" id="PTHR27008:SF585">
    <property type="entry name" value="PROTEIN KINASE DOMAIN-CONTAINING PROTEIN"/>
    <property type="match status" value="1"/>
</dbReference>
<evidence type="ECO:0000256" key="13">
    <source>
        <dbReference type="ARBA" id="ARBA00022777"/>
    </source>
</evidence>
<evidence type="ECO:0000256" key="15">
    <source>
        <dbReference type="ARBA" id="ARBA00022843"/>
    </source>
</evidence>
<dbReference type="PROSITE" id="PS00107">
    <property type="entry name" value="PROTEIN_KINASE_ATP"/>
    <property type="match status" value="1"/>
</dbReference>
<evidence type="ECO:0000256" key="24">
    <source>
        <dbReference type="SAM" id="Phobius"/>
    </source>
</evidence>
<keyword evidence="11" id="KW-0677">Repeat</keyword>
<dbReference type="PANTHER" id="PTHR27008">
    <property type="entry name" value="OS04G0122200 PROTEIN"/>
    <property type="match status" value="1"/>
</dbReference>
<keyword evidence="16 24" id="KW-1133">Transmembrane helix</keyword>
<evidence type="ECO:0000256" key="20">
    <source>
        <dbReference type="ARBA" id="ARBA00023180"/>
    </source>
</evidence>
<dbReference type="InterPro" id="IPR055414">
    <property type="entry name" value="LRR_R13L4/SHOC2-like"/>
</dbReference>
<evidence type="ECO:0000256" key="18">
    <source>
        <dbReference type="ARBA" id="ARBA00023157"/>
    </source>
</evidence>
<feature type="chain" id="PRO_5042059669" description="non-specific serine/threonine protein kinase" evidence="25">
    <location>
        <begin position="29"/>
        <end position="1067"/>
    </location>
</feature>
<protein>
    <recommendedName>
        <fullName evidence="3">non-specific serine/threonine protein kinase</fullName>
        <ecNumber evidence="3">2.7.11.1</ecNumber>
    </recommendedName>
</protein>
<evidence type="ECO:0000256" key="3">
    <source>
        <dbReference type="ARBA" id="ARBA00012513"/>
    </source>
</evidence>
<evidence type="ECO:0000256" key="14">
    <source>
        <dbReference type="ARBA" id="ARBA00022840"/>
    </source>
</evidence>
<dbReference type="GO" id="GO:0004674">
    <property type="term" value="F:protein serine/threonine kinase activity"/>
    <property type="evidence" value="ECO:0007669"/>
    <property type="project" value="UniProtKB-KW"/>
</dbReference>
<keyword evidence="12 23" id="KW-0547">Nucleotide-binding</keyword>
<evidence type="ECO:0000256" key="9">
    <source>
        <dbReference type="ARBA" id="ARBA00022692"/>
    </source>
</evidence>
<dbReference type="SMART" id="SM00220">
    <property type="entry name" value="S_TKc"/>
    <property type="match status" value="1"/>
</dbReference>
<keyword evidence="5" id="KW-0723">Serine/threonine-protein kinase</keyword>
<feature type="signal peptide" evidence="25">
    <location>
        <begin position="1"/>
        <end position="28"/>
    </location>
</feature>
<dbReference type="Pfam" id="PF13855">
    <property type="entry name" value="LRR_8"/>
    <property type="match status" value="1"/>
</dbReference>
<evidence type="ECO:0000256" key="19">
    <source>
        <dbReference type="ARBA" id="ARBA00023170"/>
    </source>
</evidence>
<dbReference type="AlphaFoldDB" id="A0AAD4NY15"/>
<dbReference type="FunFam" id="3.80.10.10:FF:000775">
    <property type="entry name" value="Predicted protein"/>
    <property type="match status" value="1"/>
</dbReference>
<dbReference type="EC" id="2.7.11.1" evidence="3"/>
<dbReference type="InterPro" id="IPR032675">
    <property type="entry name" value="LRR_dom_sf"/>
</dbReference>
<proteinExistence type="predicted"/>
<evidence type="ECO:0000256" key="5">
    <source>
        <dbReference type="ARBA" id="ARBA00022527"/>
    </source>
</evidence>
<evidence type="ECO:0000256" key="17">
    <source>
        <dbReference type="ARBA" id="ARBA00023136"/>
    </source>
</evidence>
<evidence type="ECO:0000256" key="11">
    <source>
        <dbReference type="ARBA" id="ARBA00022737"/>
    </source>
</evidence>
<dbReference type="SMART" id="SM00369">
    <property type="entry name" value="LRR_TYP"/>
    <property type="match status" value="8"/>
</dbReference>
<accession>A0AAD4NY15</accession>